<gene>
    <name evidence="1" type="ORF">CGGC5_v016987</name>
    <name evidence="2" type="ORF">CGGC5_v017111</name>
</gene>
<dbReference type="AlphaFoldDB" id="A0A7J6IEV9"/>
<evidence type="ECO:0000313" key="3">
    <source>
        <dbReference type="Proteomes" id="UP000011096"/>
    </source>
</evidence>
<protein>
    <submittedName>
        <fullName evidence="2">Uncharacterized protein</fullName>
    </submittedName>
</protein>
<reference evidence="2 3" key="1">
    <citation type="submission" date="2012-08" db="EMBL/GenBank/DDBJ databases">
        <authorList>
            <person name="Gan P.H.P."/>
            <person name="Ikeda K."/>
            <person name="Irieda H."/>
            <person name="Narusaka M."/>
            <person name="O'Connell R.J."/>
            <person name="Narusaka Y."/>
            <person name="Takano Y."/>
            <person name="Kubo Y."/>
            <person name="Shirasu K."/>
        </authorList>
    </citation>
    <scope>NUCLEOTIDE SEQUENCE [LARGE SCALE GENOMIC DNA]</scope>
    <source>
        <strain evidence="2 3">Nara gc5</strain>
    </source>
</reference>
<evidence type="ECO:0000313" key="2">
    <source>
        <dbReference type="EMBL" id="KAF4474364.1"/>
    </source>
</evidence>
<sequence>MKFSGVSRLLTRSSRRGQEGNYCFQHEEGNKMAPILFATFRGGLPGTAIILKRRRLCGPPMLDLPESLPDSVCDVFRLSAMSLFL</sequence>
<name>A0A7J6IEV9_COLFN</name>
<dbReference type="GeneID" id="90980632"/>
<proteinExistence type="predicted"/>
<dbReference type="InParanoid" id="A0A7J6IEV9"/>
<dbReference type="EMBL" id="ANPB02000011">
    <property type="protein sequence ID" value="KAF4473997.1"/>
    <property type="molecule type" value="Genomic_DNA"/>
</dbReference>
<comment type="caution">
    <text evidence="2">The sequence shown here is derived from an EMBL/GenBank/DDBJ whole genome shotgun (WGS) entry which is preliminary data.</text>
</comment>
<keyword evidence="3" id="KW-1185">Reference proteome</keyword>
<dbReference type="Proteomes" id="UP000011096">
    <property type="component" value="Unassembled WGS sequence"/>
</dbReference>
<reference evidence="2 3" key="2">
    <citation type="submission" date="2020-04" db="EMBL/GenBank/DDBJ databases">
        <title>Genome sequencing and assembly of multiple isolates from the Colletotrichum gloeosporioides species complex.</title>
        <authorList>
            <person name="Gan P."/>
            <person name="Shirasu K."/>
        </authorList>
    </citation>
    <scope>NUCLEOTIDE SEQUENCE [LARGE SCALE GENOMIC DNA]</scope>
    <source>
        <strain evidence="2 3">Nara gc5</strain>
    </source>
</reference>
<dbReference type="EMBL" id="ANPB02000011">
    <property type="protein sequence ID" value="KAF4474364.1"/>
    <property type="molecule type" value="Genomic_DNA"/>
</dbReference>
<organism evidence="2 3">
    <name type="scientific">Colletotrichum fructicola (strain Nara gc5)</name>
    <name type="common">Anthracnose fungus</name>
    <name type="synonym">Colletotrichum gloeosporioides (strain Nara gc5)</name>
    <dbReference type="NCBI Taxonomy" id="1213859"/>
    <lineage>
        <taxon>Eukaryota</taxon>
        <taxon>Fungi</taxon>
        <taxon>Dikarya</taxon>
        <taxon>Ascomycota</taxon>
        <taxon>Pezizomycotina</taxon>
        <taxon>Sordariomycetes</taxon>
        <taxon>Hypocreomycetidae</taxon>
        <taxon>Glomerellales</taxon>
        <taxon>Glomerellaceae</taxon>
        <taxon>Colletotrichum</taxon>
        <taxon>Colletotrichum gloeosporioides species complex</taxon>
    </lineage>
</organism>
<dbReference type="RefSeq" id="XP_066006816.1">
    <property type="nucleotide sequence ID" value="XM_066153677.1"/>
</dbReference>
<evidence type="ECO:0000313" key="1">
    <source>
        <dbReference type="EMBL" id="KAF4473997.1"/>
    </source>
</evidence>
<accession>A0A7J6IEV9</accession>